<dbReference type="Gene3D" id="3.40.50.300">
    <property type="entry name" value="P-loop containing nucleotide triphosphate hydrolases"/>
    <property type="match status" value="1"/>
</dbReference>
<dbReference type="EMBL" id="CP059732">
    <property type="protein sequence ID" value="QMW02667.1"/>
    <property type="molecule type" value="Genomic_DNA"/>
</dbReference>
<feature type="domain" description="ATPase AAA-type core" evidence="1">
    <location>
        <begin position="23"/>
        <end position="310"/>
    </location>
</feature>
<dbReference type="InterPro" id="IPR051396">
    <property type="entry name" value="Bact_Antivir_Def_Nuclease"/>
</dbReference>
<dbReference type="PANTHER" id="PTHR43581">
    <property type="entry name" value="ATP/GTP PHOSPHATASE"/>
    <property type="match status" value="1"/>
</dbReference>
<dbReference type="InterPro" id="IPR003959">
    <property type="entry name" value="ATPase_AAA_core"/>
</dbReference>
<dbReference type="KEGG" id="sfol:H3H32_32995"/>
<proteinExistence type="predicted"/>
<dbReference type="PIRSF" id="PIRSF029347">
    <property type="entry name" value="RecF"/>
    <property type="match status" value="1"/>
</dbReference>
<evidence type="ECO:0000313" key="3">
    <source>
        <dbReference type="Proteomes" id="UP000515369"/>
    </source>
</evidence>
<evidence type="ECO:0000313" key="2">
    <source>
        <dbReference type="EMBL" id="QMW02667.1"/>
    </source>
</evidence>
<organism evidence="2 3">
    <name type="scientific">Spirosoma foliorum</name>
    <dbReference type="NCBI Taxonomy" id="2710596"/>
    <lineage>
        <taxon>Bacteria</taxon>
        <taxon>Pseudomonadati</taxon>
        <taxon>Bacteroidota</taxon>
        <taxon>Cytophagia</taxon>
        <taxon>Cytophagales</taxon>
        <taxon>Cytophagaceae</taxon>
        <taxon>Spirosoma</taxon>
    </lineage>
</organism>
<sequence>MLKRVSIQNFKSLKDVTLDLQKVNLLIGPNNSGKTNFLKALEFCYDSEPFGELFRKNKQAKMQFFLDDLARKKAQEESKKFKSIVFKKDNQLHISLNLLFSDISEPFTINWGVDARLINQNFNDKNIDSSLNEREFHSLLSALGNIQIFRPDPNKLIQPGPVGIGANIVNADASNLVGFLDLMLGKYRRTVFNRIESDLHTCISEFDEINLDDASLTEDIKNKSLKRIGLTNSKQDITYWADELSEGTLYFLALLCIINQPNPPKLLLLEEPEKGIHPRRIAEIINFIFGLVDDKDIQVIMTTHSPAVVDMFKDMPESVFIFDKDDEGATHVKNLQKDIIEPETDESKKLGFDPPRYLDGLGEAWKVGLLGGVPR</sequence>
<dbReference type="Proteomes" id="UP000515369">
    <property type="component" value="Chromosome"/>
</dbReference>
<name>A0A7G5GUX5_9BACT</name>
<dbReference type="SUPFAM" id="SSF52540">
    <property type="entry name" value="P-loop containing nucleoside triphosphate hydrolases"/>
    <property type="match status" value="1"/>
</dbReference>
<reference evidence="2 3" key="1">
    <citation type="submission" date="2020-07" db="EMBL/GenBank/DDBJ databases">
        <title>Spirosoma foliorum sp. nov., isolated from the leaves on the Nejang mountain Korea, Republic of.</title>
        <authorList>
            <person name="Ho H."/>
            <person name="Lee Y.-J."/>
            <person name="Nurcahyanto D.-A."/>
            <person name="Kim S.-G."/>
        </authorList>
    </citation>
    <scope>NUCLEOTIDE SEQUENCE [LARGE SCALE GENOMIC DNA]</scope>
    <source>
        <strain evidence="2 3">PL0136</strain>
    </source>
</reference>
<dbReference type="InterPro" id="IPR027417">
    <property type="entry name" value="P-loop_NTPase"/>
</dbReference>
<keyword evidence="3" id="KW-1185">Reference proteome</keyword>
<dbReference type="RefSeq" id="WP_182459963.1">
    <property type="nucleotide sequence ID" value="NZ_CP059732.1"/>
</dbReference>
<accession>A0A7G5GUX5</accession>
<protein>
    <submittedName>
        <fullName evidence="2">AAA family ATPase</fullName>
    </submittedName>
</protein>
<dbReference type="GO" id="GO:0005524">
    <property type="term" value="F:ATP binding"/>
    <property type="evidence" value="ECO:0007669"/>
    <property type="project" value="InterPro"/>
</dbReference>
<dbReference type="Pfam" id="PF13304">
    <property type="entry name" value="AAA_21"/>
    <property type="match status" value="1"/>
</dbReference>
<gene>
    <name evidence="2" type="ORF">H3H32_32995</name>
</gene>
<dbReference type="InterPro" id="IPR014555">
    <property type="entry name" value="RecF-like"/>
</dbReference>
<evidence type="ECO:0000259" key="1">
    <source>
        <dbReference type="Pfam" id="PF13304"/>
    </source>
</evidence>
<dbReference type="PANTHER" id="PTHR43581:SF4">
    <property type="entry name" value="ATP_GTP PHOSPHATASE"/>
    <property type="match status" value="1"/>
</dbReference>
<dbReference type="GO" id="GO:0016887">
    <property type="term" value="F:ATP hydrolysis activity"/>
    <property type="evidence" value="ECO:0007669"/>
    <property type="project" value="InterPro"/>
</dbReference>
<dbReference type="CDD" id="cd00267">
    <property type="entry name" value="ABC_ATPase"/>
    <property type="match status" value="1"/>
</dbReference>
<dbReference type="AlphaFoldDB" id="A0A7G5GUX5"/>